<keyword evidence="4" id="KW-1185">Reference proteome</keyword>
<dbReference type="InterPro" id="IPR005114">
    <property type="entry name" value="Helicase_assoc"/>
</dbReference>
<dbReference type="SMART" id="SM00487">
    <property type="entry name" value="DEXDc"/>
    <property type="match status" value="1"/>
</dbReference>
<dbReference type="Proteomes" id="UP000198505">
    <property type="component" value="Unassembled WGS sequence"/>
</dbReference>
<dbReference type="Gene3D" id="3.40.50.300">
    <property type="entry name" value="P-loop containing nucleotide triphosphate hydrolases"/>
    <property type="match status" value="2"/>
</dbReference>
<dbReference type="Gene3D" id="6.10.140.530">
    <property type="match status" value="2"/>
</dbReference>
<accession>A0A1H9URT4</accession>
<dbReference type="InterPro" id="IPR001650">
    <property type="entry name" value="Helicase_C-like"/>
</dbReference>
<sequence>MKPRNYQIEAVDAAANAFKSEQKATVVMCCGSGKTLVSRLIVERVHHNLVMVVAPTVMLLNQLKRLWDGLNELTIIVDHENPENREDLAGLLAHHSSVTVLTTYHSAPECVQAFDEAGKQVDIAVYDEAHKTAGSFAGKFSTTLDDSLPIRKRLFVTATPRHADYSGKTDKHFFTMDNPEQYGPIVYNYPLRRGIEDGTVTDYRVLVASVTDEEARESLSEPNDQTKMPAMALALSKAMHEFDLNKVITYHATIEESREFVGYLARYLPDVKVVHVSSEQTRDERLLAFNTYRNEHKAIITNARVLGEGIDVPATDAVMYCTPKTSVQDIVQTSGRAMRVSPGKDFGYVIIPALTKADLNSDEFGDFNPVIEVLGALAENDDLLKQIIKLRLENEWEFEQGLSKFVSFTSVGTGDFDYKKLLSSISLRMIKSMNASFFERLEQFIEYRDTFGTALVPTMNTGSLGIWVKHMRKQFSLGLLASEKVDILNREGFVWDVSESHFNEQLSQLKRYLEQGNSVEQASTGPFMGFIKNARARQRAGTLPERRKKALEQLGVYFDVDAYRYESMLRDLREAKSKGIPLTEGGFTDWIKYQRQKYKDGSLEQGIIDAFNEMGIPLERDFEQVFNDNVTRLASILQSGKRPEGKLRNFMKRHRTLHRQNKINEDRLKAIRKAEQAYGVRILGD</sequence>
<organism evidence="3 4">
    <name type="scientific">Vreelandella subterranea</name>
    <dbReference type="NCBI Taxonomy" id="416874"/>
    <lineage>
        <taxon>Bacteria</taxon>
        <taxon>Pseudomonadati</taxon>
        <taxon>Pseudomonadota</taxon>
        <taxon>Gammaproteobacteria</taxon>
        <taxon>Oceanospirillales</taxon>
        <taxon>Halomonadaceae</taxon>
        <taxon>Vreelandella</taxon>
    </lineage>
</organism>
<evidence type="ECO:0000259" key="1">
    <source>
        <dbReference type="PROSITE" id="PS51192"/>
    </source>
</evidence>
<dbReference type="Pfam" id="PF03457">
    <property type="entry name" value="HA"/>
    <property type="match status" value="1"/>
</dbReference>
<feature type="domain" description="Helicase ATP-binding" evidence="1">
    <location>
        <begin position="15"/>
        <end position="178"/>
    </location>
</feature>
<name>A0A1H9URT4_9GAMM</name>
<dbReference type="PROSITE" id="PS51194">
    <property type="entry name" value="HELICASE_CTER"/>
    <property type="match status" value="1"/>
</dbReference>
<dbReference type="EMBL" id="FOGS01000007">
    <property type="protein sequence ID" value="SES12250.1"/>
    <property type="molecule type" value="Genomic_DNA"/>
</dbReference>
<evidence type="ECO:0000259" key="2">
    <source>
        <dbReference type="PROSITE" id="PS51194"/>
    </source>
</evidence>
<dbReference type="GO" id="GO:0003677">
    <property type="term" value="F:DNA binding"/>
    <property type="evidence" value="ECO:0007669"/>
    <property type="project" value="InterPro"/>
</dbReference>
<dbReference type="PANTHER" id="PTHR47396">
    <property type="entry name" value="TYPE I RESTRICTION ENZYME ECOKI R PROTEIN"/>
    <property type="match status" value="1"/>
</dbReference>
<protein>
    <submittedName>
        <fullName evidence="3">Helicase associated domain-containing protein</fullName>
    </submittedName>
</protein>
<dbReference type="GO" id="GO:0005524">
    <property type="term" value="F:ATP binding"/>
    <property type="evidence" value="ECO:0007669"/>
    <property type="project" value="InterPro"/>
</dbReference>
<dbReference type="InterPro" id="IPR050742">
    <property type="entry name" value="Helicase_Restrict-Modif_Enz"/>
</dbReference>
<evidence type="ECO:0000313" key="4">
    <source>
        <dbReference type="Proteomes" id="UP000198505"/>
    </source>
</evidence>
<dbReference type="InterPro" id="IPR006935">
    <property type="entry name" value="Helicase/UvrB_N"/>
</dbReference>
<gene>
    <name evidence="3" type="ORF">SAMN04487958_107186</name>
</gene>
<dbReference type="PANTHER" id="PTHR47396:SF1">
    <property type="entry name" value="ATP-DEPENDENT HELICASE IRC3-RELATED"/>
    <property type="match status" value="1"/>
</dbReference>
<dbReference type="SMART" id="SM00490">
    <property type="entry name" value="HELICc"/>
    <property type="match status" value="1"/>
</dbReference>
<dbReference type="Pfam" id="PF04851">
    <property type="entry name" value="ResIII"/>
    <property type="match status" value="1"/>
</dbReference>
<dbReference type="SUPFAM" id="SSF52540">
    <property type="entry name" value="P-loop containing nucleoside triphosphate hydrolases"/>
    <property type="match status" value="1"/>
</dbReference>
<reference evidence="4" key="1">
    <citation type="submission" date="2016-10" db="EMBL/GenBank/DDBJ databases">
        <authorList>
            <person name="Varghese N."/>
            <person name="Submissions S."/>
        </authorList>
    </citation>
    <scope>NUCLEOTIDE SEQUENCE [LARGE SCALE GENOMIC DNA]</scope>
    <source>
        <strain evidence="4">CGMCC 1.6495</strain>
    </source>
</reference>
<dbReference type="GO" id="GO:0005829">
    <property type="term" value="C:cytosol"/>
    <property type="evidence" value="ECO:0007669"/>
    <property type="project" value="TreeGrafter"/>
</dbReference>
<dbReference type="AlphaFoldDB" id="A0A1H9URT4"/>
<dbReference type="Pfam" id="PF00271">
    <property type="entry name" value="Helicase_C"/>
    <property type="match status" value="1"/>
</dbReference>
<dbReference type="InterPro" id="IPR027417">
    <property type="entry name" value="P-loop_NTPase"/>
</dbReference>
<dbReference type="STRING" id="416874.SAMN04487958_107186"/>
<feature type="domain" description="Helicase C-terminal" evidence="2">
    <location>
        <begin position="234"/>
        <end position="391"/>
    </location>
</feature>
<dbReference type="PROSITE" id="PS51192">
    <property type="entry name" value="HELICASE_ATP_BIND_1"/>
    <property type="match status" value="1"/>
</dbReference>
<proteinExistence type="predicted"/>
<dbReference type="InterPro" id="IPR014001">
    <property type="entry name" value="Helicase_ATP-bd"/>
</dbReference>
<evidence type="ECO:0000313" key="3">
    <source>
        <dbReference type="EMBL" id="SES12250.1"/>
    </source>
</evidence>
<dbReference type="RefSeq" id="WP_092828135.1">
    <property type="nucleotide sequence ID" value="NZ_FOGS01000007.1"/>
</dbReference>
<dbReference type="GO" id="GO:0016787">
    <property type="term" value="F:hydrolase activity"/>
    <property type="evidence" value="ECO:0007669"/>
    <property type="project" value="InterPro"/>
</dbReference>